<feature type="transmembrane region" description="Helical" evidence="13">
    <location>
        <begin position="417"/>
        <end position="438"/>
    </location>
</feature>
<accession>A0A564WHL1</accession>
<evidence type="ECO:0000256" key="7">
    <source>
        <dbReference type="ARBA" id="ARBA00022676"/>
    </source>
</evidence>
<keyword evidence="7" id="KW-0328">Glycosyltransferase</keyword>
<evidence type="ECO:0000313" key="15">
    <source>
        <dbReference type="EMBL" id="VUX47967.1"/>
    </source>
</evidence>
<dbReference type="CDD" id="cd04191">
    <property type="entry name" value="Glucan_BSP_MdoH"/>
    <property type="match status" value="1"/>
</dbReference>
<evidence type="ECO:0000256" key="12">
    <source>
        <dbReference type="SAM" id="MobiDB-lite"/>
    </source>
</evidence>
<evidence type="ECO:0000256" key="13">
    <source>
        <dbReference type="SAM" id="Phobius"/>
    </source>
</evidence>
<dbReference type="SUPFAM" id="SSF53448">
    <property type="entry name" value="Nucleotide-diphospho-sugar transferases"/>
    <property type="match status" value="1"/>
</dbReference>
<proteinExistence type="inferred from homology"/>
<keyword evidence="8" id="KW-0808">Transferase</keyword>
<protein>
    <recommendedName>
        <fullName evidence="4">Glucans biosynthesis glucosyltransferase H</fullName>
    </recommendedName>
</protein>
<dbReference type="Gene3D" id="3.90.550.10">
    <property type="entry name" value="Spore Coat Polysaccharide Biosynthesis Protein SpsA, Chain A"/>
    <property type="match status" value="1"/>
</dbReference>
<organism evidence="15 16">
    <name type="scientific">Candidatus Defluviicoccus seviourii</name>
    <dbReference type="NCBI Taxonomy" id="2565273"/>
    <lineage>
        <taxon>Bacteria</taxon>
        <taxon>Pseudomonadati</taxon>
        <taxon>Pseudomonadota</taxon>
        <taxon>Alphaproteobacteria</taxon>
        <taxon>Rhodospirillales</taxon>
        <taxon>Rhodospirillaceae</taxon>
        <taxon>Defluviicoccus</taxon>
    </lineage>
</organism>
<dbReference type="EMBL" id="UXAT02000053">
    <property type="protein sequence ID" value="VUX47967.1"/>
    <property type="molecule type" value="Genomic_DNA"/>
</dbReference>
<evidence type="ECO:0000256" key="1">
    <source>
        <dbReference type="ARBA" id="ARBA00004429"/>
    </source>
</evidence>
<evidence type="ECO:0000256" key="9">
    <source>
        <dbReference type="ARBA" id="ARBA00022692"/>
    </source>
</evidence>
<dbReference type="PANTHER" id="PTHR43867">
    <property type="entry name" value="CELLULOSE SYNTHASE CATALYTIC SUBUNIT A [UDP-FORMING]"/>
    <property type="match status" value="1"/>
</dbReference>
<feature type="transmembrane region" description="Helical" evidence="13">
    <location>
        <begin position="371"/>
        <end position="397"/>
    </location>
</feature>
<sequence>MTRGAAPVVRMARRRAVFAALVGVSILSLVGLMTAVLAGDGLSVTEVVLLVLFAANTPWLVIGFWNAVIGFILTHATRDPLQVVAPLAPAAADGTPLASRTAIVVPIRNEDPLPSYARIAAEIESLEATGAASAFALFILSDTDEPAVAAAEEDLFADLKAKAGHAVPLHYRRRSRNTGFKAGNLRDFCETHGHAFDFMIVLDADSLMTGRRLVELVRTMEANPSLGILQTLVVGLPAFSPFARIFQFGMRHGMRVYTMGSAWWQGDAGPYWGHNAIIRLSPFIEHCRLPALKGQPPFGGPVLSHDQLEAALMRRAGYAVRVVPVEDGSFEENPPTLPDFLMRDLRWCQGNLQYVQLLSRPGFNPMGRLQLVLAILMYTAAPLWLGFLLVGFGQLLLMPAALPAGASAASVPQASGINIGLVLYAAVMLMVMTPKILGIIDVLVSRGSRLAYGGAARVLIGAFVELVFGLLLSASVAVTHSIFIAGLLMGKQITWSPQKRENRTIPLRKALPGLWPHLVLGIAASALLLWKAPAIIPWAIPILAGWLLAIPFACMTSWQAIGVRLARWGVCAVPEELDPPHEIQRMNAIAAALQRTRATASAPGRAPAPPAKAAEMAEFR</sequence>
<evidence type="ECO:0000256" key="6">
    <source>
        <dbReference type="ARBA" id="ARBA00022519"/>
    </source>
</evidence>
<comment type="caution">
    <text evidence="15">The sequence shown here is derived from an EMBL/GenBank/DDBJ whole genome shotgun (WGS) entry which is preliminary data.</text>
</comment>
<keyword evidence="9 13" id="KW-0812">Transmembrane</keyword>
<dbReference type="InterPro" id="IPR001173">
    <property type="entry name" value="Glyco_trans_2-like"/>
</dbReference>
<dbReference type="InterPro" id="IPR029044">
    <property type="entry name" value="Nucleotide-diphossugar_trans"/>
</dbReference>
<dbReference type="AlphaFoldDB" id="A0A564WHL1"/>
<evidence type="ECO:0000256" key="10">
    <source>
        <dbReference type="ARBA" id="ARBA00022989"/>
    </source>
</evidence>
<evidence type="ECO:0000256" key="2">
    <source>
        <dbReference type="ARBA" id="ARBA00005001"/>
    </source>
</evidence>
<feature type="transmembrane region" description="Helical" evidence="13">
    <location>
        <begin position="536"/>
        <end position="558"/>
    </location>
</feature>
<dbReference type="Pfam" id="PF13632">
    <property type="entry name" value="Glyco_trans_2_3"/>
    <property type="match status" value="1"/>
</dbReference>
<comment type="pathway">
    <text evidence="2">Glycan metabolism; osmoregulated periplasmic glucan (OPG) biosynthesis.</text>
</comment>
<feature type="compositionally biased region" description="Low complexity" evidence="12">
    <location>
        <begin position="599"/>
        <end position="614"/>
    </location>
</feature>
<evidence type="ECO:0000256" key="8">
    <source>
        <dbReference type="ARBA" id="ARBA00022679"/>
    </source>
</evidence>
<feature type="transmembrane region" description="Helical" evidence="13">
    <location>
        <begin position="474"/>
        <end position="490"/>
    </location>
</feature>
<evidence type="ECO:0000256" key="11">
    <source>
        <dbReference type="ARBA" id="ARBA00023136"/>
    </source>
</evidence>
<dbReference type="InterPro" id="IPR050321">
    <property type="entry name" value="Glycosyltr_2/OpgH_subfam"/>
</dbReference>
<keyword evidence="16" id="KW-1185">Reference proteome</keyword>
<keyword evidence="10 13" id="KW-1133">Transmembrane helix</keyword>
<feature type="domain" description="Glycosyltransferase 2-like" evidence="14">
    <location>
        <begin position="200"/>
        <end position="428"/>
    </location>
</feature>
<comment type="similarity">
    <text evidence="3">Belongs to the glycosyltransferase 2 family. OpgH subfamily.</text>
</comment>
<dbReference type="GO" id="GO:0005886">
    <property type="term" value="C:plasma membrane"/>
    <property type="evidence" value="ECO:0007669"/>
    <property type="project" value="UniProtKB-SubCell"/>
</dbReference>
<feature type="transmembrane region" description="Helical" evidence="13">
    <location>
        <begin position="48"/>
        <end position="73"/>
    </location>
</feature>
<feature type="region of interest" description="Disordered" evidence="12">
    <location>
        <begin position="599"/>
        <end position="620"/>
    </location>
</feature>
<reference evidence="15" key="1">
    <citation type="submission" date="2018-11" db="EMBL/GenBank/DDBJ databases">
        <authorList>
            <person name="Onetto C."/>
        </authorList>
    </citation>
    <scope>NUCLEOTIDE SEQUENCE [LARGE SCALE GENOMIC DNA]</scope>
</reference>
<dbReference type="NCBIfam" id="NF003958">
    <property type="entry name" value="PRK05454.2-1"/>
    <property type="match status" value="1"/>
</dbReference>
<comment type="subcellular location">
    <subcellularLocation>
        <location evidence="1">Cell inner membrane</location>
        <topology evidence="1">Multi-pass membrane protein</topology>
    </subcellularLocation>
</comment>
<evidence type="ECO:0000256" key="4">
    <source>
        <dbReference type="ARBA" id="ARBA00020585"/>
    </source>
</evidence>
<name>A0A564WHL1_9PROT</name>
<keyword evidence="6" id="KW-0997">Cell inner membrane</keyword>
<evidence type="ECO:0000313" key="16">
    <source>
        <dbReference type="Proteomes" id="UP000326641"/>
    </source>
</evidence>
<evidence type="ECO:0000259" key="14">
    <source>
        <dbReference type="Pfam" id="PF13632"/>
    </source>
</evidence>
<dbReference type="PANTHER" id="PTHR43867:SF5">
    <property type="entry name" value="GLUCANS BIOSYNTHESIS GLUCOSYLTRANSFERASE H"/>
    <property type="match status" value="1"/>
</dbReference>
<feature type="transmembrane region" description="Helical" evidence="13">
    <location>
        <begin position="511"/>
        <end position="530"/>
    </location>
</feature>
<gene>
    <name evidence="15" type="ORF">DF3PA_80127</name>
</gene>
<evidence type="ECO:0000256" key="3">
    <source>
        <dbReference type="ARBA" id="ARBA00009337"/>
    </source>
</evidence>
<keyword evidence="5" id="KW-1003">Cell membrane</keyword>
<dbReference type="GO" id="GO:0016758">
    <property type="term" value="F:hexosyltransferase activity"/>
    <property type="evidence" value="ECO:0007669"/>
    <property type="project" value="TreeGrafter"/>
</dbReference>
<dbReference type="NCBIfam" id="NF003962">
    <property type="entry name" value="PRK05454.2-5"/>
    <property type="match status" value="1"/>
</dbReference>
<dbReference type="Proteomes" id="UP000326641">
    <property type="component" value="Unassembled WGS sequence"/>
</dbReference>
<keyword evidence="11 13" id="KW-0472">Membrane</keyword>
<evidence type="ECO:0000256" key="5">
    <source>
        <dbReference type="ARBA" id="ARBA00022475"/>
    </source>
</evidence>